<dbReference type="Proteomes" id="UP000219612">
    <property type="component" value="Unassembled WGS sequence"/>
</dbReference>
<feature type="domain" description="Peptidoglycan binding-like" evidence="2">
    <location>
        <begin position="211"/>
        <end position="267"/>
    </location>
</feature>
<feature type="region of interest" description="Disordered" evidence="1">
    <location>
        <begin position="25"/>
        <end position="48"/>
    </location>
</feature>
<dbReference type="InterPro" id="IPR036366">
    <property type="entry name" value="PGBDSf"/>
</dbReference>
<dbReference type="EMBL" id="OBDY01000016">
    <property type="protein sequence ID" value="SNY55233.1"/>
    <property type="molecule type" value="Genomic_DNA"/>
</dbReference>
<feature type="compositionally biased region" description="Basic and acidic residues" evidence="1">
    <location>
        <begin position="89"/>
        <end position="109"/>
    </location>
</feature>
<dbReference type="AlphaFoldDB" id="A0A285J594"/>
<organism evidence="3 4">
    <name type="scientific">Paractinoplanes atraurantiacus</name>
    <dbReference type="NCBI Taxonomy" id="1036182"/>
    <lineage>
        <taxon>Bacteria</taxon>
        <taxon>Bacillati</taxon>
        <taxon>Actinomycetota</taxon>
        <taxon>Actinomycetes</taxon>
        <taxon>Micromonosporales</taxon>
        <taxon>Micromonosporaceae</taxon>
        <taxon>Paractinoplanes</taxon>
    </lineage>
</organism>
<dbReference type="RefSeq" id="WP_097324010.1">
    <property type="nucleotide sequence ID" value="NZ_OBDY01000016.1"/>
</dbReference>
<keyword evidence="4" id="KW-1185">Reference proteome</keyword>
<dbReference type="Pfam" id="PF01471">
    <property type="entry name" value="PG_binding_1"/>
    <property type="match status" value="1"/>
</dbReference>
<name>A0A285J594_9ACTN</name>
<dbReference type="Gene3D" id="1.10.101.10">
    <property type="entry name" value="PGBD-like superfamily/PGBD"/>
    <property type="match status" value="1"/>
</dbReference>
<dbReference type="InterPro" id="IPR036365">
    <property type="entry name" value="PGBD-like_sf"/>
</dbReference>
<feature type="region of interest" description="Disordered" evidence="1">
    <location>
        <begin position="89"/>
        <end position="126"/>
    </location>
</feature>
<evidence type="ECO:0000259" key="2">
    <source>
        <dbReference type="Pfam" id="PF01471"/>
    </source>
</evidence>
<evidence type="ECO:0000313" key="4">
    <source>
        <dbReference type="Proteomes" id="UP000219612"/>
    </source>
</evidence>
<accession>A0A285J594</accession>
<dbReference type="InterPro" id="IPR002477">
    <property type="entry name" value="Peptidoglycan-bd-like"/>
</dbReference>
<dbReference type="SUPFAM" id="SSF47090">
    <property type="entry name" value="PGBD-like"/>
    <property type="match status" value="1"/>
</dbReference>
<evidence type="ECO:0000313" key="3">
    <source>
        <dbReference type="EMBL" id="SNY55233.1"/>
    </source>
</evidence>
<evidence type="ECO:0000256" key="1">
    <source>
        <dbReference type="SAM" id="MobiDB-lite"/>
    </source>
</evidence>
<dbReference type="OrthoDB" id="7671932at2"/>
<reference evidence="4" key="1">
    <citation type="submission" date="2017-09" db="EMBL/GenBank/DDBJ databases">
        <authorList>
            <person name="Varghese N."/>
            <person name="Submissions S."/>
        </authorList>
    </citation>
    <scope>NUCLEOTIDE SEQUENCE [LARGE SCALE GENOMIC DNA]</scope>
    <source>
        <strain evidence="4">CGMCC 4.6857</strain>
    </source>
</reference>
<gene>
    <name evidence="3" type="ORF">SAMN05421748_11683</name>
</gene>
<proteinExistence type="predicted"/>
<sequence>MTTDQGIDVTTTAEDDNAELLIGPELTEAESRTAFAPDDSDASTEDEARMVRIPDADLAAPAGPALRVRPWHLARSLARLRAEIDQRWPNRDRKSDGSIGDKDHEKTASDHNPNGRSSVNAIDTDKDGISPMTLVEAAKRHPACNYVIFNRVIYTRDRGFRAHRYSGPNPHTQHIHVSILQNSAAEESTRPWGIAQASFPAFPGTLRRGSRGSAVKTLQTRLNERGFPRLGVDGEFGPATEDRVKAFQRFAKIAVDGIAGPVTWRLLWTLPR</sequence>
<feature type="compositionally biased region" description="Polar residues" evidence="1">
    <location>
        <begin position="110"/>
        <end position="121"/>
    </location>
</feature>
<protein>
    <submittedName>
        <fullName evidence="3">Putative peptidoglycan binding domain-containing protein</fullName>
    </submittedName>
</protein>